<sequence>MTKALVNIPELNNNDYTFFEVLKVIKKPKLDKQFESKIINGDVIKCLKNIDKNCKFDVIIIDPPYNIGKDFGNNNDDMKIIDYIKWSKEWLDLCFEILAKDGLIYVYGFPEILARIAVEYPIEKQRILAWHYTNKTTPSSNFWQRSYESILCLWQNERPALEIDQIREPYTDSYLKCSGKERKNTKGRFGDKTTVYNVNKNGALPRDVIKIPALAGGAGSVERHFMCKTCNCGFYLSKELKNHKDHNVLQHPTQKPMELTKKLMLSRINGNNGKTLIPFAGSGSECVTAKSLGIDFLGIELNPEYVEYANKWLKLIE</sequence>
<dbReference type="InterPro" id="IPR001091">
    <property type="entry name" value="RM_Methyltransferase"/>
</dbReference>
<dbReference type="PRINTS" id="PR00508">
    <property type="entry name" value="S21N4MTFRASE"/>
</dbReference>
<keyword evidence="3" id="KW-0808">Transferase</keyword>
<name>A0A816FRB4_9BILA</name>
<keyword evidence="2" id="KW-0489">Methyltransferase</keyword>
<keyword evidence="4" id="KW-0862">Zinc</keyword>
<dbReference type="EMBL" id="CAJOBJ010005040">
    <property type="protein sequence ID" value="CAF4019271.1"/>
    <property type="molecule type" value="Genomic_DNA"/>
</dbReference>
<proteinExistence type="inferred from homology"/>
<organism evidence="6 8">
    <name type="scientific">Rotaria magnacalcarata</name>
    <dbReference type="NCBI Taxonomy" id="392030"/>
    <lineage>
        <taxon>Eukaryota</taxon>
        <taxon>Metazoa</taxon>
        <taxon>Spiralia</taxon>
        <taxon>Gnathifera</taxon>
        <taxon>Rotifera</taxon>
        <taxon>Eurotatoria</taxon>
        <taxon>Bdelloidea</taxon>
        <taxon>Philodinida</taxon>
        <taxon>Philodinidae</taxon>
        <taxon>Rotaria</taxon>
    </lineage>
</organism>
<dbReference type="InterPro" id="IPR029063">
    <property type="entry name" value="SAM-dependent_MTases_sf"/>
</dbReference>
<dbReference type="GO" id="GO:0008170">
    <property type="term" value="F:N-methyltransferase activity"/>
    <property type="evidence" value="ECO:0007669"/>
    <property type="project" value="InterPro"/>
</dbReference>
<dbReference type="InterPro" id="IPR013087">
    <property type="entry name" value="Znf_C2H2_type"/>
</dbReference>
<dbReference type="InterPro" id="IPR002052">
    <property type="entry name" value="DNA_methylase_N6_adenine_CS"/>
</dbReference>
<evidence type="ECO:0000256" key="2">
    <source>
        <dbReference type="ARBA" id="ARBA00022603"/>
    </source>
</evidence>
<dbReference type="GO" id="GO:0008270">
    <property type="term" value="F:zinc ion binding"/>
    <property type="evidence" value="ECO:0007669"/>
    <property type="project" value="UniProtKB-KW"/>
</dbReference>
<dbReference type="OrthoDB" id="6980763at2759"/>
<dbReference type="PROSITE" id="PS00092">
    <property type="entry name" value="N6_MTASE"/>
    <property type="match status" value="1"/>
</dbReference>
<evidence type="ECO:0000313" key="8">
    <source>
        <dbReference type="Proteomes" id="UP000663834"/>
    </source>
</evidence>
<dbReference type="Gene3D" id="3.40.50.150">
    <property type="entry name" value="Vaccinia Virus protein VP39"/>
    <property type="match status" value="1"/>
</dbReference>
<evidence type="ECO:0000256" key="3">
    <source>
        <dbReference type="ARBA" id="ARBA00022679"/>
    </source>
</evidence>
<dbReference type="EMBL" id="CAJNOW010018426">
    <property type="protein sequence ID" value="CAF1665110.1"/>
    <property type="molecule type" value="Genomic_DNA"/>
</dbReference>
<dbReference type="Proteomes" id="UP000681720">
    <property type="component" value="Unassembled WGS sequence"/>
</dbReference>
<gene>
    <name evidence="7" type="ORF">GIL414_LOCUS12768</name>
    <name evidence="6" type="ORF">KQP761_LOCUS32923</name>
</gene>
<dbReference type="GO" id="GO:0003677">
    <property type="term" value="F:DNA binding"/>
    <property type="evidence" value="ECO:0007669"/>
    <property type="project" value="InterPro"/>
</dbReference>
<dbReference type="Pfam" id="PF01555">
    <property type="entry name" value="N6_N4_Mtase"/>
    <property type="match status" value="1"/>
</dbReference>
<dbReference type="GO" id="GO:0032259">
    <property type="term" value="P:methylation"/>
    <property type="evidence" value="ECO:0007669"/>
    <property type="project" value="UniProtKB-KW"/>
</dbReference>
<dbReference type="Proteomes" id="UP000663834">
    <property type="component" value="Unassembled WGS sequence"/>
</dbReference>
<comment type="similarity">
    <text evidence="1">Belongs to the N(4)/N(6)-methyltransferase family.</text>
</comment>
<dbReference type="SUPFAM" id="SSF53335">
    <property type="entry name" value="S-adenosyl-L-methionine-dependent methyltransferases"/>
    <property type="match status" value="1"/>
</dbReference>
<feature type="domain" description="C2H2-type" evidence="5">
    <location>
        <begin position="225"/>
        <end position="256"/>
    </location>
</feature>
<evidence type="ECO:0000256" key="4">
    <source>
        <dbReference type="PROSITE-ProRule" id="PRU00042"/>
    </source>
</evidence>
<accession>A0A816FRB4</accession>
<evidence type="ECO:0000313" key="7">
    <source>
        <dbReference type="EMBL" id="CAF4019271.1"/>
    </source>
</evidence>
<dbReference type="PROSITE" id="PS50157">
    <property type="entry name" value="ZINC_FINGER_C2H2_2"/>
    <property type="match status" value="1"/>
</dbReference>
<evidence type="ECO:0000313" key="6">
    <source>
        <dbReference type="EMBL" id="CAF1665110.1"/>
    </source>
</evidence>
<keyword evidence="4" id="KW-0863">Zinc-finger</keyword>
<comment type="caution">
    <text evidence="6">The sequence shown here is derived from an EMBL/GenBank/DDBJ whole genome shotgun (WGS) entry which is preliminary data.</text>
</comment>
<evidence type="ECO:0000259" key="5">
    <source>
        <dbReference type="PROSITE" id="PS50157"/>
    </source>
</evidence>
<reference evidence="6" key="1">
    <citation type="submission" date="2021-02" db="EMBL/GenBank/DDBJ databases">
        <authorList>
            <person name="Nowell W R."/>
        </authorList>
    </citation>
    <scope>NUCLEOTIDE SEQUENCE</scope>
</reference>
<keyword evidence="4" id="KW-0479">Metal-binding</keyword>
<protein>
    <recommendedName>
        <fullName evidence="5">C2H2-type domain-containing protein</fullName>
    </recommendedName>
</protein>
<dbReference type="InterPro" id="IPR002941">
    <property type="entry name" value="DNA_methylase_N4/N6"/>
</dbReference>
<dbReference type="AlphaFoldDB" id="A0A816FRB4"/>
<evidence type="ECO:0000256" key="1">
    <source>
        <dbReference type="ARBA" id="ARBA00006594"/>
    </source>
</evidence>